<dbReference type="Proteomes" id="UP001060085">
    <property type="component" value="Linkage Group LG02"/>
</dbReference>
<organism evidence="1 2">
    <name type="scientific">Catharanthus roseus</name>
    <name type="common">Madagascar periwinkle</name>
    <name type="synonym">Vinca rosea</name>
    <dbReference type="NCBI Taxonomy" id="4058"/>
    <lineage>
        <taxon>Eukaryota</taxon>
        <taxon>Viridiplantae</taxon>
        <taxon>Streptophyta</taxon>
        <taxon>Embryophyta</taxon>
        <taxon>Tracheophyta</taxon>
        <taxon>Spermatophyta</taxon>
        <taxon>Magnoliopsida</taxon>
        <taxon>eudicotyledons</taxon>
        <taxon>Gunneridae</taxon>
        <taxon>Pentapetalae</taxon>
        <taxon>asterids</taxon>
        <taxon>lamiids</taxon>
        <taxon>Gentianales</taxon>
        <taxon>Apocynaceae</taxon>
        <taxon>Rauvolfioideae</taxon>
        <taxon>Vinceae</taxon>
        <taxon>Catharanthinae</taxon>
        <taxon>Catharanthus</taxon>
    </lineage>
</organism>
<evidence type="ECO:0000313" key="1">
    <source>
        <dbReference type="EMBL" id="KAI5676704.1"/>
    </source>
</evidence>
<proteinExistence type="predicted"/>
<name>A0ACC0BVR6_CATRO</name>
<reference evidence="2" key="1">
    <citation type="journal article" date="2023" name="Nat. Plants">
        <title>Single-cell RNA sequencing provides a high-resolution roadmap for understanding the multicellular compartmentation of specialized metabolism.</title>
        <authorList>
            <person name="Sun S."/>
            <person name="Shen X."/>
            <person name="Li Y."/>
            <person name="Li Y."/>
            <person name="Wang S."/>
            <person name="Li R."/>
            <person name="Zhang H."/>
            <person name="Shen G."/>
            <person name="Guo B."/>
            <person name="Wei J."/>
            <person name="Xu J."/>
            <person name="St-Pierre B."/>
            <person name="Chen S."/>
            <person name="Sun C."/>
        </authorList>
    </citation>
    <scope>NUCLEOTIDE SEQUENCE [LARGE SCALE GENOMIC DNA]</scope>
</reference>
<accession>A0ACC0BVR6</accession>
<comment type="caution">
    <text evidence="1">The sequence shown here is derived from an EMBL/GenBank/DDBJ whole genome shotgun (WGS) entry which is preliminary data.</text>
</comment>
<protein>
    <submittedName>
        <fullName evidence="1">Uncharacterized protein</fullName>
    </submittedName>
</protein>
<gene>
    <name evidence="1" type="ORF">M9H77_07654</name>
</gene>
<keyword evidence="2" id="KW-1185">Reference proteome</keyword>
<dbReference type="EMBL" id="CM044702">
    <property type="protein sequence ID" value="KAI5676704.1"/>
    <property type="molecule type" value="Genomic_DNA"/>
</dbReference>
<evidence type="ECO:0000313" key="2">
    <source>
        <dbReference type="Proteomes" id="UP001060085"/>
    </source>
</evidence>
<sequence length="184" mass="20979">MFDSISILSQESEHFECSKEKECELEKSESTKENECFIEKQESIEEITKRKRDDPLLNSGFMFDPSCHDFEFMNNSSINSIFGTNASFYYRLPSKDVDLDLLFEGMSKKLPRHLTLLRSSIQSNYKLPAIIDNGRRKEKGKIDLRMTVSSLPTISGSSLVEKGIISKATCQRQLAPHLLSPLCN</sequence>